<dbReference type="HOGENOM" id="CLU_762971_0_0_1"/>
<accession>A0A0B2ULM7</accession>
<keyword evidence="3" id="KW-1185">Reference proteome</keyword>
<dbReference type="AlphaFoldDB" id="A0A0B2ULM7"/>
<dbReference type="OrthoDB" id="5588096at2759"/>
<evidence type="ECO:0000259" key="1">
    <source>
        <dbReference type="SMART" id="SM00555"/>
    </source>
</evidence>
<dbReference type="EMBL" id="JOKQ01000002">
    <property type="protein sequence ID" value="KHN70228.1"/>
    <property type="molecule type" value="Genomic_DNA"/>
</dbReference>
<dbReference type="Proteomes" id="UP000031056">
    <property type="component" value="Unassembled WGS sequence"/>
</dbReference>
<dbReference type="GeneID" id="26261159"/>
<reference evidence="2 3" key="1">
    <citation type="journal article" date="2014" name="MBio">
        <title>The Ordospora colligata genome; evolution of extreme reduction in microsporidia and host-to-parasite horizontal gene transfer.</title>
        <authorList>
            <person name="Pombert J.-F."/>
            <person name="Haag K.L."/>
            <person name="Beidas S."/>
            <person name="Ebert D."/>
            <person name="Keeling P.J."/>
        </authorList>
    </citation>
    <scope>NUCLEOTIDE SEQUENCE [LARGE SCALE GENOMIC DNA]</scope>
    <source>
        <strain evidence="2 3">OC4</strain>
    </source>
</reference>
<evidence type="ECO:0000313" key="2">
    <source>
        <dbReference type="EMBL" id="KHN70228.1"/>
    </source>
</evidence>
<dbReference type="InterPro" id="IPR013724">
    <property type="entry name" value="GIT_SHD"/>
</dbReference>
<dbReference type="VEuPathDB" id="MicrosporidiaDB:M896_020640"/>
<feature type="domain" description="GIT Spa2 homology (SHD)" evidence="1">
    <location>
        <begin position="72"/>
        <end position="102"/>
    </location>
</feature>
<gene>
    <name evidence="2" type="ORF">M896_020640</name>
</gene>
<dbReference type="InParanoid" id="A0A0B2ULM7"/>
<protein>
    <recommendedName>
        <fullName evidence="1">GIT Spa2 homology (SHD) domain-containing protein</fullName>
    </recommendedName>
</protein>
<dbReference type="RefSeq" id="XP_014564270.1">
    <property type="nucleotide sequence ID" value="XM_014708784.1"/>
</dbReference>
<sequence length="365" mass="42010">MAARLNRELARYELESYAATETSEARTGTRQVNAVEKMSLLPEKSFDDLVIDVVNELHRRKDMPHLPLQSAMQKKLYKIKDEGFRSLVMDVLAVLSQKSVEEGSLSGDVNGLIDNIDKMIISIKKDMESEERSVEEICSEDDIIKKTYMFISHVRCILSKNGEDTFLAEHMMDQFKMFSDDRCADGLKMLLDIDVFLKKCNDLGYERNEEYKYHRDNIERLLHSNLNSGMKKKMIADEAAKIYSIVAMENTRLKEVTERHMRSKINEVVEVLCSIRKDVQEEKDIDVSAYAACMVRISKEFMALAVESDFMDQANEFEQLNQSLETLENMSKGECYDEEPLLVMLSIAKLVKVILAQRCTNQMSV</sequence>
<feature type="domain" description="GIT Spa2 homology (SHD)" evidence="1">
    <location>
        <begin position="34"/>
        <end position="64"/>
    </location>
</feature>
<dbReference type="SMART" id="SM00555">
    <property type="entry name" value="GIT"/>
    <property type="match status" value="2"/>
</dbReference>
<comment type="caution">
    <text evidence="2">The sequence shown here is derived from an EMBL/GenBank/DDBJ whole genome shotgun (WGS) entry which is preliminary data.</text>
</comment>
<proteinExistence type="predicted"/>
<dbReference type="Pfam" id="PF08518">
    <property type="entry name" value="GIT_SHD"/>
    <property type="match status" value="1"/>
</dbReference>
<evidence type="ECO:0000313" key="3">
    <source>
        <dbReference type="Proteomes" id="UP000031056"/>
    </source>
</evidence>
<organism evidence="2 3">
    <name type="scientific">Ordospora colligata OC4</name>
    <dbReference type="NCBI Taxonomy" id="1354746"/>
    <lineage>
        <taxon>Eukaryota</taxon>
        <taxon>Fungi</taxon>
        <taxon>Fungi incertae sedis</taxon>
        <taxon>Microsporidia</taxon>
        <taxon>Ordosporidae</taxon>
        <taxon>Ordospora</taxon>
    </lineage>
</organism>
<name>A0A0B2ULM7_9MICR</name>